<proteinExistence type="predicted"/>
<evidence type="ECO:0000313" key="1">
    <source>
        <dbReference type="EMBL" id="EHK96944.1"/>
    </source>
</evidence>
<dbReference type="AlphaFoldDB" id="H0EX19"/>
<dbReference type="EMBL" id="AGUE01000215">
    <property type="protein sequence ID" value="EHK96944.1"/>
    <property type="molecule type" value="Genomic_DNA"/>
</dbReference>
<comment type="caution">
    <text evidence="1">The sequence shown here is derived from an EMBL/GenBank/DDBJ whole genome shotgun (WGS) entry which is preliminary data.</text>
</comment>
<keyword evidence="2" id="KW-1185">Reference proteome</keyword>
<dbReference type="InParanoid" id="H0EX19"/>
<evidence type="ECO:0000313" key="2">
    <source>
        <dbReference type="Proteomes" id="UP000005446"/>
    </source>
</evidence>
<protein>
    <submittedName>
        <fullName evidence="1">Uncharacterized protein</fullName>
    </submittedName>
</protein>
<gene>
    <name evidence="1" type="ORF">M7I_7344</name>
</gene>
<dbReference type="HOGENOM" id="CLU_2812597_0_0_1"/>
<name>H0EX19_GLAL7</name>
<organism evidence="1 2">
    <name type="scientific">Glarea lozoyensis (strain ATCC 74030 / MF5533)</name>
    <dbReference type="NCBI Taxonomy" id="1104152"/>
    <lineage>
        <taxon>Eukaryota</taxon>
        <taxon>Fungi</taxon>
        <taxon>Dikarya</taxon>
        <taxon>Ascomycota</taxon>
        <taxon>Pezizomycotina</taxon>
        <taxon>Leotiomycetes</taxon>
        <taxon>Helotiales</taxon>
        <taxon>Helotiaceae</taxon>
        <taxon>Glarea</taxon>
    </lineage>
</organism>
<dbReference type="Proteomes" id="UP000005446">
    <property type="component" value="Unassembled WGS sequence"/>
</dbReference>
<reference evidence="1 2" key="1">
    <citation type="journal article" date="2012" name="Eukaryot. Cell">
        <title>Genome sequence of the fungus Glarea lozoyensis: the first genome sequence of a species from the Helotiaceae family.</title>
        <authorList>
            <person name="Youssar L."/>
            <person name="Gruening B.A."/>
            <person name="Erxleben A."/>
            <person name="Guenther S."/>
            <person name="Huettel W."/>
        </authorList>
    </citation>
    <scope>NUCLEOTIDE SEQUENCE [LARGE SCALE GENOMIC DNA]</scope>
    <source>
        <strain evidence="2">ATCC 74030 / MF5533</strain>
    </source>
</reference>
<accession>H0EX19</accession>
<sequence>MALELNPGLKRVLQNFHSRPLMETSGIGIINHEKRGVHGPEIHQEHFRVGKFECEVVHSEVDICIGD</sequence>